<dbReference type="SUPFAM" id="SSF48576">
    <property type="entry name" value="Terpenoid synthases"/>
    <property type="match status" value="1"/>
</dbReference>
<keyword evidence="4" id="KW-0460">Magnesium</keyword>
<sequence length="354" mass="40281">MTKIARPDFDATLASLSQTLVDYFLGMGFPADAVEMYRKCLLVNTQGGKLHRCWTVLDTAQALKGDALAAEQTRDLMILGWLVEIQNAGYLIWDDIMDGSETRRGKPCWYRREEIGLMSINDGCLLTSTVFIVLKLCFKDHPAYHDLVEVFRETALQIELGQSYDLLTASSHYGGLSQFTREKYEFIIARKTAYYTSYTPMSLPLVYLQLATPMNLKEVYKVALSLGQYYQVRNDYLDVYGDPEQTGKAGTDIQENKLTWVILEALDRCDNNQRLTLEEFYGSQDDQEVAKVLAIFDELNLRDAFKQWSDDKIASTRDMIEKIDESEGLSKDIFNVFLAKLDGDAMRKVGVTAN</sequence>
<name>A0A9W4HWC4_PENOL</name>
<dbReference type="PANTHER" id="PTHR11525:SF0">
    <property type="entry name" value="FARNESYL PYROPHOSPHATE SYNTHASE"/>
    <property type="match status" value="1"/>
</dbReference>
<keyword evidence="7" id="KW-1185">Reference proteome</keyword>
<keyword evidence="3" id="KW-0479">Metal-binding</keyword>
<dbReference type="Pfam" id="PF00348">
    <property type="entry name" value="polyprenyl_synt"/>
    <property type="match status" value="1"/>
</dbReference>
<proteinExistence type="inferred from homology"/>
<dbReference type="GO" id="GO:0005737">
    <property type="term" value="C:cytoplasm"/>
    <property type="evidence" value="ECO:0007669"/>
    <property type="project" value="TreeGrafter"/>
</dbReference>
<evidence type="ECO:0000256" key="3">
    <source>
        <dbReference type="ARBA" id="ARBA00022723"/>
    </source>
</evidence>
<dbReference type="OrthoDB" id="10257492at2759"/>
<comment type="similarity">
    <text evidence="5">Belongs to the FPP/GGPP synthase family.</text>
</comment>
<comment type="cofactor">
    <cofactor evidence="1">
        <name>Mg(2+)</name>
        <dbReference type="ChEBI" id="CHEBI:18420"/>
    </cofactor>
</comment>
<reference evidence="6" key="1">
    <citation type="submission" date="2021-07" db="EMBL/GenBank/DDBJ databases">
        <authorList>
            <person name="Branca A.L. A."/>
        </authorList>
    </citation>
    <scope>NUCLEOTIDE SEQUENCE</scope>
</reference>
<dbReference type="EMBL" id="CAJVOS010000031">
    <property type="protein sequence ID" value="CAG8146081.1"/>
    <property type="molecule type" value="Genomic_DNA"/>
</dbReference>
<dbReference type="GO" id="GO:0043386">
    <property type="term" value="P:mycotoxin biosynthetic process"/>
    <property type="evidence" value="ECO:0007669"/>
    <property type="project" value="UniProtKB-ARBA"/>
</dbReference>
<evidence type="ECO:0000256" key="1">
    <source>
        <dbReference type="ARBA" id="ARBA00001946"/>
    </source>
</evidence>
<dbReference type="GO" id="GO:0004337">
    <property type="term" value="F:(2E,6E)-farnesyl diphosphate synthase activity"/>
    <property type="evidence" value="ECO:0007669"/>
    <property type="project" value="TreeGrafter"/>
</dbReference>
<evidence type="ECO:0000313" key="7">
    <source>
        <dbReference type="Proteomes" id="UP001153618"/>
    </source>
</evidence>
<dbReference type="GO" id="GO:0045337">
    <property type="term" value="P:farnesyl diphosphate biosynthetic process"/>
    <property type="evidence" value="ECO:0007669"/>
    <property type="project" value="TreeGrafter"/>
</dbReference>
<dbReference type="Gene3D" id="1.10.600.10">
    <property type="entry name" value="Farnesyl Diphosphate Synthase"/>
    <property type="match status" value="1"/>
</dbReference>
<dbReference type="PANTHER" id="PTHR11525">
    <property type="entry name" value="FARNESYL-PYROPHOSPHATE SYNTHETASE"/>
    <property type="match status" value="1"/>
</dbReference>
<evidence type="ECO:0000313" key="6">
    <source>
        <dbReference type="EMBL" id="CAG8146081.1"/>
    </source>
</evidence>
<evidence type="ECO:0000256" key="5">
    <source>
        <dbReference type="RuleBase" id="RU004466"/>
    </source>
</evidence>
<protein>
    <submittedName>
        <fullName evidence="6">Uncharacterized protein</fullName>
    </submittedName>
</protein>
<dbReference type="CDD" id="cd00685">
    <property type="entry name" value="Trans_IPPS_HT"/>
    <property type="match status" value="1"/>
</dbReference>
<dbReference type="GO" id="GO:0004161">
    <property type="term" value="F:dimethylallyltranstransferase activity"/>
    <property type="evidence" value="ECO:0007669"/>
    <property type="project" value="TreeGrafter"/>
</dbReference>
<dbReference type="GO" id="GO:0046165">
    <property type="term" value="P:alcohol biosynthetic process"/>
    <property type="evidence" value="ECO:0007669"/>
    <property type="project" value="UniProtKB-ARBA"/>
</dbReference>
<accession>A0A9W4HWC4</accession>
<evidence type="ECO:0000256" key="4">
    <source>
        <dbReference type="ARBA" id="ARBA00022842"/>
    </source>
</evidence>
<dbReference type="Proteomes" id="UP001153618">
    <property type="component" value="Unassembled WGS sequence"/>
</dbReference>
<dbReference type="InterPro" id="IPR039702">
    <property type="entry name" value="FPS1-like"/>
</dbReference>
<keyword evidence="2 5" id="KW-0808">Transferase</keyword>
<dbReference type="GO" id="GO:0046872">
    <property type="term" value="F:metal ion binding"/>
    <property type="evidence" value="ECO:0007669"/>
    <property type="project" value="UniProtKB-KW"/>
</dbReference>
<dbReference type="InterPro" id="IPR008949">
    <property type="entry name" value="Isoprenoid_synthase_dom_sf"/>
</dbReference>
<dbReference type="InterPro" id="IPR000092">
    <property type="entry name" value="Polyprenyl_synt"/>
</dbReference>
<evidence type="ECO:0000256" key="2">
    <source>
        <dbReference type="ARBA" id="ARBA00022679"/>
    </source>
</evidence>
<organism evidence="6 7">
    <name type="scientific">Penicillium olsonii</name>
    <dbReference type="NCBI Taxonomy" id="99116"/>
    <lineage>
        <taxon>Eukaryota</taxon>
        <taxon>Fungi</taxon>
        <taxon>Dikarya</taxon>
        <taxon>Ascomycota</taxon>
        <taxon>Pezizomycotina</taxon>
        <taxon>Eurotiomycetes</taxon>
        <taxon>Eurotiomycetidae</taxon>
        <taxon>Eurotiales</taxon>
        <taxon>Aspergillaceae</taxon>
        <taxon>Penicillium</taxon>
    </lineage>
</organism>
<comment type="caution">
    <text evidence="6">The sequence shown here is derived from an EMBL/GenBank/DDBJ whole genome shotgun (WGS) entry which is preliminary data.</text>
</comment>
<gene>
    <name evidence="6" type="ORF">POLS_LOCUS5945</name>
</gene>
<dbReference type="AlphaFoldDB" id="A0A9W4HWC4"/>
<dbReference type="SFLD" id="SFLDS00005">
    <property type="entry name" value="Isoprenoid_Synthase_Type_I"/>
    <property type="match status" value="1"/>
</dbReference>
<dbReference type="PROSITE" id="PS00723">
    <property type="entry name" value="POLYPRENYL_SYNTHASE_1"/>
    <property type="match status" value="1"/>
</dbReference>
<dbReference type="InterPro" id="IPR033749">
    <property type="entry name" value="Polyprenyl_synt_CS"/>
</dbReference>